<organism evidence="1 2">
    <name type="scientific">Streptomyces muensis</name>
    <dbReference type="NCBI Taxonomy" id="1077944"/>
    <lineage>
        <taxon>Bacteria</taxon>
        <taxon>Bacillati</taxon>
        <taxon>Actinomycetota</taxon>
        <taxon>Actinomycetes</taxon>
        <taxon>Kitasatosporales</taxon>
        <taxon>Streptomycetaceae</taxon>
        <taxon>Streptomyces</taxon>
    </lineage>
</organism>
<keyword evidence="2" id="KW-1185">Reference proteome</keyword>
<dbReference type="RefSeq" id="WP_234760741.1">
    <property type="nucleotide sequence ID" value="NZ_JAKEIP010000005.1"/>
</dbReference>
<proteinExistence type="predicted"/>
<gene>
    <name evidence="1" type="ORF">L0P92_02470</name>
</gene>
<protein>
    <submittedName>
        <fullName evidence="1">Uncharacterized protein</fullName>
    </submittedName>
</protein>
<comment type="caution">
    <text evidence="1">The sequence shown here is derived from an EMBL/GenBank/DDBJ whole genome shotgun (WGS) entry which is preliminary data.</text>
</comment>
<name>A0A9X1TIX9_STRM4</name>
<evidence type="ECO:0000313" key="2">
    <source>
        <dbReference type="Proteomes" id="UP001139384"/>
    </source>
</evidence>
<evidence type="ECO:0000313" key="1">
    <source>
        <dbReference type="EMBL" id="MCF1592435.1"/>
    </source>
</evidence>
<sequence>MNGTISVTALDPDRDEHYEVDTRPGQHGMYQGVVTGPFGAIEGDPYALQELGLALLTAAASADFAARLRVDQAGPLNPLEAPTPDLSEQSPGQAAAYEAWTNTTLVWGTAGNDNVPVEPGDWTGDEDGNAIALVDDFTDLHFTDGCLHARSRCRHDHIHTKPLKHPDDLAAVRREAEECTGDEDLTA</sequence>
<dbReference type="EMBL" id="JAKEIP010000005">
    <property type="protein sequence ID" value="MCF1592435.1"/>
    <property type="molecule type" value="Genomic_DNA"/>
</dbReference>
<dbReference type="Proteomes" id="UP001139384">
    <property type="component" value="Unassembled WGS sequence"/>
</dbReference>
<accession>A0A9X1TIX9</accession>
<dbReference type="AlphaFoldDB" id="A0A9X1TIX9"/>
<reference evidence="1" key="1">
    <citation type="submission" date="2022-01" db="EMBL/GenBank/DDBJ databases">
        <title>Draft Genome Sequences of Seven Type Strains of the Genus Streptomyces.</title>
        <authorList>
            <person name="Aziz S."/>
            <person name="Coretto E."/>
            <person name="Chronakova A."/>
            <person name="Sproer C."/>
            <person name="Huber K."/>
            <person name="Nouioui I."/>
            <person name="Gross H."/>
        </authorList>
    </citation>
    <scope>NUCLEOTIDE SEQUENCE</scope>
    <source>
        <strain evidence="1">DSM 103493</strain>
    </source>
</reference>